<keyword evidence="2" id="KW-0812">Transmembrane</keyword>
<feature type="transmembrane region" description="Helical" evidence="2">
    <location>
        <begin position="160"/>
        <end position="179"/>
    </location>
</feature>
<keyword evidence="2" id="KW-1133">Transmembrane helix</keyword>
<feature type="transmembrane region" description="Helical" evidence="2">
    <location>
        <begin position="133"/>
        <end position="153"/>
    </location>
</feature>
<organism evidence="3 4">
    <name type="scientific">Lacticaseibacillus jixianensis</name>
    <dbReference type="NCBI Taxonomy" id="2486012"/>
    <lineage>
        <taxon>Bacteria</taxon>
        <taxon>Bacillati</taxon>
        <taxon>Bacillota</taxon>
        <taxon>Bacilli</taxon>
        <taxon>Lactobacillales</taxon>
        <taxon>Lactobacillaceae</taxon>
        <taxon>Lacticaseibacillus</taxon>
    </lineage>
</organism>
<sequence>MGNHFLEKRFRRTTKWLLFLALSLAALLTIGLPATIVSADGQAPLQTVIERGNQKNGYDLILRNTTNNLYRNVTVKAALPKAIDQRQVVLTWHVKAFGTADQHRLHFTLDPKQNRVAVSEKGATIAYAKQTPWLWLTVGLVVSGGAIGGLLVYRRRKAAALLLVIGVVGGGLASASLQVSQAADRASNKTPFVLNGKTYQIKTTIDYERVANAQLLPFVLRFDGAANQLTYTDLTTHETQTVAAVAHVAQTRLISTHKYQVKGQGVAGEVSPGGPDHFTVKADAGRLQAGATVTKSAGEAVLRSNVRQVGFANERYTIEPARARLIIAGSASDYRVGDVLYVPPFGFNYGGAAAKVTGVDVRPSELVLTIKSAAPQSVVHQIRTTPAGGQADVAKAVFVPVADVAVSGRRAPGMSMQQAGFFGLQVENRATTAKDFKVTFPRKQEEEKTAPAEEPAEASGSKKAGKKHQLPGEAEVVDEAHLEGTLGLTVDADFLKGNYDAKVDSGLKYDNHFNAQVTVDPDSSALLKKLADGKQVGMIIIPTNVPMVTVHIPFIIALDASGEATLTVDLNAAAALTAEVTNQKGKKPASVKPDLSCSFKGNVDVNGTLTPAVKTKLEPVILGEPLVAINASAGVEIKADASFHCSGSKVSPTAAAKLGAREHASVEGNFVAKTSAETEVGQLFHVKDVKTDERTFRHQLFKWQADASQTATLGKPAGDPSPAAYAKGFKAITVPANMRGTWYGYEAYSDTLTTITFGQHTIAQVDGTADDGRVYSLYDEAVRTAEDQHAREQANGGSLSPQYTAGDRYRADHWWAASLAPFNGKAGLRVWNTWYPSDSGKFYCIEQKQVAGKTVAVLTEPEYPDQIETFYHDKAQAINSRE</sequence>
<name>A0ABW4BAH1_9LACO</name>
<comment type="caution">
    <text evidence="3">The sequence shown here is derived from an EMBL/GenBank/DDBJ whole genome shotgun (WGS) entry which is preliminary data.</text>
</comment>
<feature type="compositionally biased region" description="Basic and acidic residues" evidence="1">
    <location>
        <begin position="435"/>
        <end position="451"/>
    </location>
</feature>
<evidence type="ECO:0000256" key="1">
    <source>
        <dbReference type="SAM" id="MobiDB-lite"/>
    </source>
</evidence>
<reference evidence="4" key="1">
    <citation type="journal article" date="2019" name="Int. J. Syst. Evol. Microbiol.">
        <title>The Global Catalogue of Microorganisms (GCM) 10K type strain sequencing project: providing services to taxonomists for standard genome sequencing and annotation.</title>
        <authorList>
            <consortium name="The Broad Institute Genomics Platform"/>
            <consortium name="The Broad Institute Genome Sequencing Center for Infectious Disease"/>
            <person name="Wu L."/>
            <person name="Ma J."/>
        </authorList>
    </citation>
    <scope>NUCLEOTIDE SEQUENCE [LARGE SCALE GENOMIC DNA]</scope>
    <source>
        <strain evidence="4">CCM 8911</strain>
    </source>
</reference>
<gene>
    <name evidence="3" type="ORF">ACFQ3L_09445</name>
</gene>
<evidence type="ECO:0000313" key="3">
    <source>
        <dbReference type="EMBL" id="MFD1393789.1"/>
    </source>
</evidence>
<keyword evidence="4" id="KW-1185">Reference proteome</keyword>
<protein>
    <recommendedName>
        <fullName evidence="5">DUF916 domain-containing protein</fullName>
    </recommendedName>
</protein>
<dbReference type="EMBL" id="JBHTMO010000030">
    <property type="protein sequence ID" value="MFD1393789.1"/>
    <property type="molecule type" value="Genomic_DNA"/>
</dbReference>
<dbReference type="Proteomes" id="UP001597249">
    <property type="component" value="Unassembled WGS sequence"/>
</dbReference>
<keyword evidence="2" id="KW-0472">Membrane</keyword>
<evidence type="ECO:0008006" key="5">
    <source>
        <dbReference type="Google" id="ProtNLM"/>
    </source>
</evidence>
<accession>A0ABW4BAH1</accession>
<feature type="region of interest" description="Disordered" evidence="1">
    <location>
        <begin position="435"/>
        <end position="472"/>
    </location>
</feature>
<proteinExistence type="predicted"/>
<evidence type="ECO:0000256" key="2">
    <source>
        <dbReference type="SAM" id="Phobius"/>
    </source>
</evidence>
<dbReference type="RefSeq" id="WP_125585908.1">
    <property type="nucleotide sequence ID" value="NZ_JBHTMO010000030.1"/>
</dbReference>
<evidence type="ECO:0000313" key="4">
    <source>
        <dbReference type="Proteomes" id="UP001597249"/>
    </source>
</evidence>